<protein>
    <submittedName>
        <fullName evidence="1">Uncharacterized protein</fullName>
    </submittedName>
</protein>
<dbReference type="AlphaFoldDB" id="A0A1H2XYQ1"/>
<accession>A0A1H2XYQ1</accession>
<dbReference type="EMBL" id="FNNQ01000008">
    <property type="protein sequence ID" value="SDW97950.1"/>
    <property type="molecule type" value="Genomic_DNA"/>
</dbReference>
<name>A0A1H2XYQ1_9BACL</name>
<dbReference type="RefSeq" id="WP_177167980.1">
    <property type="nucleotide sequence ID" value="NZ_FNNQ01000008.1"/>
</dbReference>
<evidence type="ECO:0000313" key="2">
    <source>
        <dbReference type="Proteomes" id="UP000198534"/>
    </source>
</evidence>
<organism evidence="1 2">
    <name type="scientific">Marininema mesophilum</name>
    <dbReference type="NCBI Taxonomy" id="1048340"/>
    <lineage>
        <taxon>Bacteria</taxon>
        <taxon>Bacillati</taxon>
        <taxon>Bacillota</taxon>
        <taxon>Bacilli</taxon>
        <taxon>Bacillales</taxon>
        <taxon>Thermoactinomycetaceae</taxon>
        <taxon>Marininema</taxon>
    </lineage>
</organism>
<proteinExistence type="predicted"/>
<evidence type="ECO:0000313" key="1">
    <source>
        <dbReference type="EMBL" id="SDW97950.1"/>
    </source>
</evidence>
<reference evidence="1 2" key="1">
    <citation type="submission" date="2016-10" db="EMBL/GenBank/DDBJ databases">
        <authorList>
            <person name="de Groot N.N."/>
        </authorList>
    </citation>
    <scope>NUCLEOTIDE SEQUENCE [LARGE SCALE GENOMIC DNA]</scope>
    <source>
        <strain evidence="1 2">DSM 45610</strain>
    </source>
</reference>
<keyword evidence="2" id="KW-1185">Reference proteome</keyword>
<dbReference type="Proteomes" id="UP000198534">
    <property type="component" value="Unassembled WGS sequence"/>
</dbReference>
<gene>
    <name evidence="1" type="ORF">SAMN05444487_10898</name>
</gene>
<sequence length="45" mass="4878">MSEAIKLIGQIVNLFKEGLTVESIAEILHTSINVVKWALTLAGIL</sequence>